<protein>
    <submittedName>
        <fullName evidence="1">DUF1636 domain-containing protein</fullName>
    </submittedName>
</protein>
<gene>
    <name evidence="1" type="ORF">VPK24_00350</name>
</gene>
<keyword evidence="2" id="KW-1185">Reference proteome</keyword>
<dbReference type="InterPro" id="IPR036249">
    <property type="entry name" value="Thioredoxin-like_sf"/>
</dbReference>
<dbReference type="EMBL" id="JAZAQF010000001">
    <property type="protein sequence ID" value="MFG3816070.1"/>
    <property type="molecule type" value="Genomic_DNA"/>
</dbReference>
<comment type="caution">
    <text evidence="1">The sequence shown here is derived from an EMBL/GenBank/DDBJ whole genome shotgun (WGS) entry which is preliminary data.</text>
</comment>
<dbReference type="RefSeq" id="WP_393009702.1">
    <property type="nucleotide sequence ID" value="NZ_JAZAQF010000001.1"/>
</dbReference>
<organism evidence="1 2">
    <name type="scientific">Limnothrix redekei LRLZ20PSL1</name>
    <dbReference type="NCBI Taxonomy" id="3112953"/>
    <lineage>
        <taxon>Bacteria</taxon>
        <taxon>Bacillati</taxon>
        <taxon>Cyanobacteriota</taxon>
        <taxon>Cyanophyceae</taxon>
        <taxon>Pseudanabaenales</taxon>
        <taxon>Pseudanabaenaceae</taxon>
        <taxon>Limnothrix</taxon>
    </lineage>
</organism>
<proteinExistence type="predicted"/>
<evidence type="ECO:0000313" key="1">
    <source>
        <dbReference type="EMBL" id="MFG3816070.1"/>
    </source>
</evidence>
<dbReference type="Pfam" id="PF07845">
    <property type="entry name" value="DUF1636"/>
    <property type="match status" value="1"/>
</dbReference>
<name>A0ABW7C4A1_9CYAN</name>
<evidence type="ECO:0000313" key="2">
    <source>
        <dbReference type="Proteomes" id="UP001604335"/>
    </source>
</evidence>
<dbReference type="Proteomes" id="UP001604335">
    <property type="component" value="Unassembled WGS sequence"/>
</dbReference>
<sequence>MESSQLLSPTGETLAAHSASPSVVFSQAGSGKTSPAPTNGAASAAVVQSADQPATVPMALLVCTTCASTWQNGKRVGISGGEQLLDRLQSHLADGANGAIALTPTQCMSACSHACVVAFAAPGKHSYLFGDLPHDPAHLDQTVEAIAACADLYVNRPDGLLAWGERPEPLKNGVLARIPPTTVSIA</sequence>
<dbReference type="CDD" id="cd02980">
    <property type="entry name" value="TRX_Fd_family"/>
    <property type="match status" value="1"/>
</dbReference>
<dbReference type="SUPFAM" id="SSF52833">
    <property type="entry name" value="Thioredoxin-like"/>
    <property type="match status" value="1"/>
</dbReference>
<reference evidence="2" key="1">
    <citation type="journal article" date="2024" name="Algal Res.">
        <title>Biochemical, toxicological and genomic investigation of a high-biomass producing Limnothrix strain isolated from Italian shallow drinking water reservoir.</title>
        <authorList>
            <person name="Simonazzi M."/>
            <person name="Shishido T.K."/>
            <person name="Delbaje E."/>
            <person name="Wahlsten M."/>
            <person name="Fewer D.P."/>
            <person name="Sivonen K."/>
            <person name="Pezzolesi L."/>
            <person name="Pistocchi R."/>
        </authorList>
    </citation>
    <scope>NUCLEOTIDE SEQUENCE [LARGE SCALE GENOMIC DNA]</scope>
    <source>
        <strain evidence="2">LRLZ20PSL1</strain>
    </source>
</reference>
<dbReference type="InterPro" id="IPR012863">
    <property type="entry name" value="DUF1636"/>
</dbReference>
<accession>A0ABW7C4A1</accession>
<dbReference type="Gene3D" id="3.40.30.10">
    <property type="entry name" value="Glutaredoxin"/>
    <property type="match status" value="1"/>
</dbReference>